<comment type="similarity">
    <text evidence="1">Belongs to the bacterial ribosomal protein bL28 family.</text>
</comment>
<evidence type="ECO:0000256" key="1">
    <source>
        <dbReference type="ARBA" id="ARBA00008760"/>
    </source>
</evidence>
<organism evidence="4 5">
    <name type="scientific">candidate division WWE3 bacterium CG_4_9_14_3_um_filter_34_6</name>
    <dbReference type="NCBI Taxonomy" id="1975079"/>
    <lineage>
        <taxon>Bacteria</taxon>
        <taxon>Katanobacteria</taxon>
    </lineage>
</organism>
<evidence type="ECO:0000256" key="2">
    <source>
        <dbReference type="ARBA" id="ARBA00022980"/>
    </source>
</evidence>
<keyword evidence="3" id="KW-0687">Ribonucleoprotein</keyword>
<proteinExistence type="inferred from homology"/>
<dbReference type="GO" id="GO:0005840">
    <property type="term" value="C:ribosome"/>
    <property type="evidence" value="ECO:0007669"/>
    <property type="project" value="UniProtKB-KW"/>
</dbReference>
<dbReference type="InterPro" id="IPR037147">
    <property type="entry name" value="Ribosomal_bL28_sf"/>
</dbReference>
<reference evidence="5" key="1">
    <citation type="submission" date="2017-09" db="EMBL/GenBank/DDBJ databases">
        <title>Depth-based differentiation of microbial function through sediment-hosted aquifers and enrichment of novel symbionts in the deep terrestrial subsurface.</title>
        <authorList>
            <person name="Probst A.J."/>
            <person name="Ladd B."/>
            <person name="Jarett J.K."/>
            <person name="Geller-Mcgrath D.E."/>
            <person name="Sieber C.M.K."/>
            <person name="Emerson J.B."/>
            <person name="Anantharaman K."/>
            <person name="Thomas B.C."/>
            <person name="Malmstrom R."/>
            <person name="Stieglmeier M."/>
            <person name="Klingl A."/>
            <person name="Woyke T."/>
            <person name="Ryan C.M."/>
            <person name="Banfield J.F."/>
        </authorList>
    </citation>
    <scope>NUCLEOTIDE SEQUENCE [LARGE SCALE GENOMIC DNA]</scope>
</reference>
<protein>
    <recommendedName>
        <fullName evidence="6">50S ribosomal protein L28</fullName>
    </recommendedName>
</protein>
<dbReference type="GO" id="GO:0003735">
    <property type="term" value="F:structural constituent of ribosome"/>
    <property type="evidence" value="ECO:0007669"/>
    <property type="project" value="InterPro"/>
</dbReference>
<dbReference type="InterPro" id="IPR034704">
    <property type="entry name" value="Ribosomal_bL28/bL31-like_sf"/>
</dbReference>
<dbReference type="EMBL" id="PFWY01000076">
    <property type="protein sequence ID" value="PJA40744.1"/>
    <property type="molecule type" value="Genomic_DNA"/>
</dbReference>
<name>A0A2M7X3I9_UNCKA</name>
<comment type="caution">
    <text evidence="4">The sequence shown here is derived from an EMBL/GenBank/DDBJ whole genome shotgun (WGS) entry which is preliminary data.</text>
</comment>
<keyword evidence="2" id="KW-0689">Ribosomal protein</keyword>
<dbReference type="InterPro" id="IPR026569">
    <property type="entry name" value="Ribosomal_bL28"/>
</dbReference>
<dbReference type="Pfam" id="PF00830">
    <property type="entry name" value="Ribosomal_L28"/>
    <property type="match status" value="1"/>
</dbReference>
<gene>
    <name evidence="4" type="ORF">CO178_01615</name>
</gene>
<dbReference type="GO" id="GO:1990904">
    <property type="term" value="C:ribonucleoprotein complex"/>
    <property type="evidence" value="ECO:0007669"/>
    <property type="project" value="UniProtKB-KW"/>
</dbReference>
<accession>A0A2M7X3I9</accession>
<sequence>MSRICEMCQKKSQKGNTITLKWGVKYRSIKHRQPNLRKSVLTVDGVNVKAKICTKCLKTIKNDKVPGVTSTNYSIK</sequence>
<dbReference type="Gene3D" id="2.30.170.40">
    <property type="entry name" value="Ribosomal protein L28/L24"/>
    <property type="match status" value="1"/>
</dbReference>
<dbReference type="Proteomes" id="UP000230683">
    <property type="component" value="Unassembled WGS sequence"/>
</dbReference>
<dbReference type="AlphaFoldDB" id="A0A2M7X3I9"/>
<dbReference type="SUPFAM" id="SSF143800">
    <property type="entry name" value="L28p-like"/>
    <property type="match status" value="1"/>
</dbReference>
<evidence type="ECO:0000313" key="5">
    <source>
        <dbReference type="Proteomes" id="UP000230683"/>
    </source>
</evidence>
<evidence type="ECO:0000313" key="4">
    <source>
        <dbReference type="EMBL" id="PJA40744.1"/>
    </source>
</evidence>
<evidence type="ECO:0000256" key="3">
    <source>
        <dbReference type="ARBA" id="ARBA00023274"/>
    </source>
</evidence>
<evidence type="ECO:0008006" key="6">
    <source>
        <dbReference type="Google" id="ProtNLM"/>
    </source>
</evidence>